<dbReference type="OrthoDB" id="3337916at2759"/>
<protein>
    <recommendedName>
        <fullName evidence="1">Polysaccharide lyase 14 domain-containing protein</fullName>
    </recommendedName>
</protein>
<feature type="domain" description="Polysaccharide lyase 14" evidence="1">
    <location>
        <begin position="80"/>
        <end position="301"/>
    </location>
</feature>
<gene>
    <name evidence="2" type="ORF">BD410DRAFT_790052</name>
</gene>
<dbReference type="EMBL" id="ML170182">
    <property type="protein sequence ID" value="TDL21278.1"/>
    <property type="molecule type" value="Genomic_DNA"/>
</dbReference>
<organism evidence="2 3">
    <name type="scientific">Rickenella mellea</name>
    <dbReference type="NCBI Taxonomy" id="50990"/>
    <lineage>
        <taxon>Eukaryota</taxon>
        <taxon>Fungi</taxon>
        <taxon>Dikarya</taxon>
        <taxon>Basidiomycota</taxon>
        <taxon>Agaricomycotina</taxon>
        <taxon>Agaricomycetes</taxon>
        <taxon>Hymenochaetales</taxon>
        <taxon>Rickenellaceae</taxon>
        <taxon>Rickenella</taxon>
    </lineage>
</organism>
<dbReference type="Gene3D" id="2.60.120.200">
    <property type="match status" value="1"/>
</dbReference>
<proteinExistence type="predicted"/>
<name>A0A4Y7Q219_9AGAM</name>
<accession>A0A4Y7Q219</accession>
<dbReference type="PANTHER" id="PTHR40124">
    <property type="match status" value="1"/>
</dbReference>
<dbReference type="Pfam" id="PF21294">
    <property type="entry name" value="Polysacc_lyase_14"/>
    <property type="match status" value="1"/>
</dbReference>
<dbReference type="VEuPathDB" id="FungiDB:BD410DRAFT_790052"/>
<dbReference type="Proteomes" id="UP000294933">
    <property type="component" value="Unassembled WGS sequence"/>
</dbReference>
<evidence type="ECO:0000313" key="2">
    <source>
        <dbReference type="EMBL" id="TDL21278.1"/>
    </source>
</evidence>
<evidence type="ECO:0000259" key="1">
    <source>
        <dbReference type="Pfam" id="PF21294"/>
    </source>
</evidence>
<sequence>MDVNAGNTPEPSAIPCLGYRASLNGTNGTDKIFPSGYTYSAGFTTASGISVNGVSTVELSDNSLNVIKVTSGTTHKVVEQDGKTAWEADYPKGSWNPTGSPKGGFGFYVGGNDAFQSAIKAGAKQVIFVYSLKFQDGFQWNKGGKLPGGFGGIGDSAFQCSGGRQNDRDKCFGLRLMWRTNGAGELYTYVQSNDVNNKVLSNVPNSIKNPDYGFSVGRGSWSFPAGQWITVAERIKLNDPGQANGEVQVWYNGESMINVQGLELRNDATSLIQGMQFETFFGGSTSDWASPEDQKVWFADVSGAVAS</sequence>
<evidence type="ECO:0000313" key="3">
    <source>
        <dbReference type="Proteomes" id="UP000294933"/>
    </source>
</evidence>
<reference evidence="2 3" key="1">
    <citation type="submission" date="2018-06" db="EMBL/GenBank/DDBJ databases">
        <title>A transcriptomic atlas of mushroom development highlights an independent origin of complex multicellularity.</title>
        <authorList>
            <consortium name="DOE Joint Genome Institute"/>
            <person name="Krizsan K."/>
            <person name="Almasi E."/>
            <person name="Merenyi Z."/>
            <person name="Sahu N."/>
            <person name="Viragh M."/>
            <person name="Koszo T."/>
            <person name="Mondo S."/>
            <person name="Kiss B."/>
            <person name="Balint B."/>
            <person name="Kues U."/>
            <person name="Barry K."/>
            <person name="Hegedus J.C."/>
            <person name="Henrissat B."/>
            <person name="Johnson J."/>
            <person name="Lipzen A."/>
            <person name="Ohm R."/>
            <person name="Nagy I."/>
            <person name="Pangilinan J."/>
            <person name="Yan J."/>
            <person name="Xiong Y."/>
            <person name="Grigoriev I.V."/>
            <person name="Hibbett D.S."/>
            <person name="Nagy L.G."/>
        </authorList>
    </citation>
    <scope>NUCLEOTIDE SEQUENCE [LARGE SCALE GENOMIC DNA]</scope>
    <source>
        <strain evidence="2 3">SZMC22713</strain>
    </source>
</reference>
<dbReference type="InterPro" id="IPR048958">
    <property type="entry name" value="Polysacc_lyase_14"/>
</dbReference>
<dbReference type="PANTHER" id="PTHR40124:SF1">
    <property type="entry name" value="DISAGGREGATASE RELATED REPEAT PROTEIN"/>
    <property type="match status" value="1"/>
</dbReference>
<dbReference type="AlphaFoldDB" id="A0A4Y7Q219"/>
<keyword evidence="3" id="KW-1185">Reference proteome</keyword>